<evidence type="ECO:0000256" key="8">
    <source>
        <dbReference type="ARBA" id="ARBA00023242"/>
    </source>
</evidence>
<keyword evidence="7 11" id="KW-0156">Chromatin regulator</keyword>
<dbReference type="GO" id="GO:0032259">
    <property type="term" value="P:methylation"/>
    <property type="evidence" value="ECO:0007669"/>
    <property type="project" value="UniProtKB-KW"/>
</dbReference>
<dbReference type="AlphaFoldDB" id="A0A8F2VZQ7"/>
<keyword evidence="5 11" id="KW-0808">Transferase</keyword>
<keyword evidence="6 11" id="KW-0949">S-adenosyl-L-methionine</keyword>
<dbReference type="InterPro" id="IPR025789">
    <property type="entry name" value="DOT1_dom"/>
</dbReference>
<evidence type="ECO:0000256" key="6">
    <source>
        <dbReference type="ARBA" id="ARBA00022691"/>
    </source>
</evidence>
<evidence type="ECO:0000256" key="4">
    <source>
        <dbReference type="ARBA" id="ARBA00022603"/>
    </source>
</evidence>
<name>A0A8F2VZQ7_CANAR</name>
<evidence type="ECO:0000256" key="2">
    <source>
        <dbReference type="ARBA" id="ARBA00012190"/>
    </source>
</evidence>
<feature type="compositionally biased region" description="Acidic residues" evidence="12">
    <location>
        <begin position="671"/>
        <end position="682"/>
    </location>
</feature>
<dbReference type="InterPro" id="IPR029063">
    <property type="entry name" value="SAM-dependent_MTases_sf"/>
</dbReference>
<sequence>MDFSISLQTFPLSETNQEDTSNCSLSSHTCSDHEHQRSSKVKNLPWNLAHILNSESEEPESNGDTRASSPHLGTSSSTKNRDSSRSQANGSSIMKITSQTAIHDPYGLMTPETSENSSPSVNTALTIDESLSHDLEFDARKSALISKRINFPWNELKEALFLRLKGTAITKGEMDLIVHEWQKPGQVDFELLKDECFARSAKEIEGMLSKLSASYKKFASPNLLLISTLETCIARREFLRSEVLKYISNDMILHLQELLPRRFRRRPFWSQREEEFVSHAVKNDYSMKEMQRELVFRTPGQIEAKVESLSQKMHNTRADEAKMLHGKAEYYMSNDLTYSAVSHAIDVVKTDLLIKAIRNAIEEMGGSQMVPFTKGELDYLREIVNKEYSMETIQKELIFREEEEIRDKLKLVSITCLRKKKFSSSVDRLVYEAEWYASMGNTDNGGSRRSRHRPSTRSSSTRGSDAVVPKHDAPHTQKQESLKNRREVIEQAALKRKDTMRRKREERQKFLQKINPHNQTNAGGWESKRRLRSKEKSSLVDSLLADATWFQSVTGDGSEVKEGQKRIRKRASHFVPEFESRQKIKRVKRKLEDAKAAKAAEKKTAKGKRNGKVRKQKLRPGKRGRGRPRREEYTDDSEAGTDSESDSESESDTELGNEEIGSASPQHLLEEEVSEEEEEEPSPFEPTNVLNDTLVPLKGRRFFNKSISNLASMPENVKFTEEASMLESTDEVPFSNLTAVDVVKSHARNYRSLPDSFPPLTIRQNDEDIVNPNNIVRVRHLLYPQHTDAFILASPKSNELNPLLEIQKMIQIHAALYFSYSPELQEYIFEEYCQKLKQAVDNNKFNQFMILIDRWNLLMLELTPYALECDPSDDINPEARLYLPFNYRKNHSESDLNLEMFFTEIINKGQAIKQRGRKPLRQLDINEANGSYSEIRLSSEIPTGVASIKESTDHANVQKHSSRFSHLRPANYSFCLLRLLKSQRAISRYAVQQILNAAYSRIVGPNSRKLRSYKAFTAEVYGELLPSFISEVFTKVGLKPSSSFYDLGSGVGNTTFQAALEFGVKESGGCEIMSHASNLTSLQTTFLEKKLQVWGLHPLNITFALSQSFVNNNEVRKKCLNCDVILVNNYLFEFPLNVEVGKLLYGLKPGSKIISLKNFIPPRYKAGSENTVLDYLKVEKFEMSDFYSVSWTANKVPYYISTVQRKILPDYL</sequence>
<feature type="region of interest" description="Disordered" evidence="12">
    <location>
        <begin position="585"/>
        <end position="691"/>
    </location>
</feature>
<feature type="compositionally biased region" description="Polar residues" evidence="12">
    <location>
        <begin position="1"/>
        <end position="29"/>
    </location>
</feature>
<feature type="compositionally biased region" description="Polar residues" evidence="12">
    <location>
        <begin position="62"/>
        <end position="73"/>
    </location>
</feature>
<dbReference type="Pfam" id="PF08123">
    <property type="entry name" value="DOT1"/>
    <property type="match status" value="1"/>
</dbReference>
<dbReference type="PROSITE" id="PS51569">
    <property type="entry name" value="DOT1"/>
    <property type="match status" value="1"/>
</dbReference>
<feature type="region of interest" description="Disordered" evidence="12">
    <location>
        <begin position="440"/>
        <end position="530"/>
    </location>
</feature>
<evidence type="ECO:0000256" key="7">
    <source>
        <dbReference type="ARBA" id="ARBA00022853"/>
    </source>
</evidence>
<evidence type="ECO:0000256" key="5">
    <source>
        <dbReference type="ARBA" id="ARBA00022679"/>
    </source>
</evidence>
<feature type="compositionally biased region" description="Basic and acidic residues" evidence="12">
    <location>
        <begin position="590"/>
        <end position="604"/>
    </location>
</feature>
<evidence type="ECO:0000256" key="12">
    <source>
        <dbReference type="SAM" id="MobiDB-lite"/>
    </source>
</evidence>
<dbReference type="GO" id="GO:0140956">
    <property type="term" value="F:histone H3K79 trimethyltransferase activity"/>
    <property type="evidence" value="ECO:0007669"/>
    <property type="project" value="UniProtKB-EC"/>
</dbReference>
<evidence type="ECO:0000256" key="1">
    <source>
        <dbReference type="ARBA" id="ARBA00004123"/>
    </source>
</evidence>
<evidence type="ECO:0000313" key="14">
    <source>
        <dbReference type="EMBL" id="QWW22942.1"/>
    </source>
</evidence>
<evidence type="ECO:0000256" key="3">
    <source>
        <dbReference type="ARBA" id="ARBA00020987"/>
    </source>
</evidence>
<keyword evidence="8 11" id="KW-0539">Nucleus</keyword>
<feature type="domain" description="DOT1" evidence="13">
    <location>
        <begin position="877"/>
        <end position="1212"/>
    </location>
</feature>
<comment type="similarity">
    <text evidence="11">Belongs to the class I-like SAM-binding methyltransferase superfamily. DOT1 family.</text>
</comment>
<evidence type="ECO:0000256" key="11">
    <source>
        <dbReference type="RuleBase" id="RU271113"/>
    </source>
</evidence>
<keyword evidence="4 11" id="KW-0489">Methyltransferase</keyword>
<evidence type="ECO:0000256" key="10">
    <source>
        <dbReference type="ARBA" id="ARBA00047770"/>
    </source>
</evidence>
<comment type="activity regulation">
    <text evidence="11">Ubiquitination of histone H2B to form H2BK123ub1 is required for efficient DOT1 methyltransferase activity on histone H3.</text>
</comment>
<dbReference type="EMBL" id="CP076750">
    <property type="protein sequence ID" value="QWW22942.1"/>
    <property type="molecule type" value="Genomic_DNA"/>
</dbReference>
<dbReference type="GO" id="GO:0006281">
    <property type="term" value="P:DNA repair"/>
    <property type="evidence" value="ECO:0007669"/>
    <property type="project" value="TreeGrafter"/>
</dbReference>
<proteinExistence type="inferred from homology"/>
<evidence type="ECO:0000256" key="9">
    <source>
        <dbReference type="ARBA" id="ARBA00029821"/>
    </source>
</evidence>
<dbReference type="GO" id="GO:0000077">
    <property type="term" value="P:DNA damage checkpoint signaling"/>
    <property type="evidence" value="ECO:0007669"/>
    <property type="project" value="TreeGrafter"/>
</dbReference>
<organism evidence="14">
    <name type="scientific">Candidozyma auris</name>
    <name type="common">Yeast</name>
    <name type="synonym">Candida auris</name>
    <dbReference type="NCBI Taxonomy" id="498019"/>
    <lineage>
        <taxon>Eukaryota</taxon>
        <taxon>Fungi</taxon>
        <taxon>Dikarya</taxon>
        <taxon>Ascomycota</taxon>
        <taxon>Saccharomycotina</taxon>
        <taxon>Pichiomycetes</taxon>
        <taxon>Metschnikowiaceae</taxon>
        <taxon>Candidozyma</taxon>
    </lineage>
</organism>
<gene>
    <name evidence="14" type="ORF">CA7LBN_001743</name>
</gene>
<comment type="subcellular location">
    <subcellularLocation>
        <location evidence="1 11">Nucleus</location>
    </subcellularLocation>
</comment>
<comment type="miscellaneous">
    <text evidence="11">In contrast to other lysine histone methyltransferases, it does not contain a SET domain, suggesting the existence of another mechanism for methylation of lysine residues of histones.</text>
</comment>
<dbReference type="FunFam" id="3.40.50.150:FF:000033">
    <property type="entry name" value="Histone-lysine N-methyltransferase, H3 lysine-79 specific"/>
    <property type="match status" value="1"/>
</dbReference>
<protein>
    <recommendedName>
        <fullName evidence="3 11">Histone-lysine N-methyltransferase, H3 lysine-79 specific</fullName>
        <ecNumber evidence="2 11">2.1.1.360</ecNumber>
    </recommendedName>
    <alternativeName>
        <fullName evidence="9 11">Histone H3-K79 methyltransferase</fullName>
    </alternativeName>
</protein>
<dbReference type="Gene3D" id="3.40.50.150">
    <property type="entry name" value="Vaccinia Virus protein VP39"/>
    <property type="match status" value="1"/>
</dbReference>
<dbReference type="PANTHER" id="PTHR21451">
    <property type="entry name" value="HISTONE H3 METHYLTRANSFERASE"/>
    <property type="match status" value="1"/>
</dbReference>
<feature type="compositionally biased region" description="Acidic residues" evidence="12">
    <location>
        <begin position="633"/>
        <end position="657"/>
    </location>
</feature>
<accession>A0A8F2VZQ7</accession>
<feature type="region of interest" description="Disordered" evidence="12">
    <location>
        <begin position="54"/>
        <end position="96"/>
    </location>
</feature>
<feature type="region of interest" description="Disordered" evidence="12">
    <location>
        <begin position="1"/>
        <end position="42"/>
    </location>
</feature>
<reference evidence="14" key="1">
    <citation type="submission" date="2021-06" db="EMBL/GenBank/DDBJ databases">
        <title>Candida auris outbreak in lebanese hospital.</title>
        <authorList>
            <person name="Finianos M."/>
        </authorList>
    </citation>
    <scope>NUCLEOTIDE SEQUENCE</scope>
    <source>
        <strain evidence="14">CA7LBN</strain>
    </source>
</reference>
<dbReference type="Gene3D" id="1.10.260.170">
    <property type="match status" value="1"/>
</dbReference>
<feature type="compositionally biased region" description="Polar residues" evidence="12">
    <location>
        <begin position="87"/>
        <end position="96"/>
    </location>
</feature>
<dbReference type="EC" id="2.1.1.360" evidence="2 11"/>
<evidence type="ECO:0000259" key="13">
    <source>
        <dbReference type="PROSITE" id="PS51569"/>
    </source>
</evidence>
<comment type="function">
    <text evidence="11">Histone methyltransferase that specifically trimethylates histone H3 to form H3K79me3. This methylation is required for telomere silencing and for the pachytene checkpoint during the meiotic cell cycle by allowing the recruitment of RAD9 to double strand breaks. Nucleosomes are preferred as substrate compared to free histone.</text>
</comment>
<dbReference type="SUPFAM" id="SSF53335">
    <property type="entry name" value="S-adenosyl-L-methionine-dependent methyltransferases"/>
    <property type="match status" value="1"/>
</dbReference>
<dbReference type="InterPro" id="IPR030445">
    <property type="entry name" value="H3-K79_meTrfase"/>
</dbReference>
<dbReference type="GO" id="GO:0005634">
    <property type="term" value="C:nucleus"/>
    <property type="evidence" value="ECO:0007669"/>
    <property type="project" value="UniProtKB-SubCell"/>
</dbReference>
<comment type="catalytic activity">
    <reaction evidence="10 11">
        <text>L-lysyl(79)-[histone H3] + 3 S-adenosyl-L-methionine = N(6),N(6),N(6)-trimethyl-L-lysyl(79)-[histone H3] + 3 S-adenosyl-L-homocysteine + 3 H(+)</text>
        <dbReference type="Rhea" id="RHEA:60328"/>
        <dbReference type="Rhea" id="RHEA-COMP:15549"/>
        <dbReference type="Rhea" id="RHEA-COMP:15552"/>
        <dbReference type="ChEBI" id="CHEBI:15378"/>
        <dbReference type="ChEBI" id="CHEBI:29969"/>
        <dbReference type="ChEBI" id="CHEBI:57856"/>
        <dbReference type="ChEBI" id="CHEBI:59789"/>
        <dbReference type="ChEBI" id="CHEBI:61961"/>
        <dbReference type="EC" id="2.1.1.360"/>
    </reaction>
</comment>
<feature type="compositionally biased region" description="Basic and acidic residues" evidence="12">
    <location>
        <begin position="468"/>
        <end position="509"/>
    </location>
</feature>
<dbReference type="PANTHER" id="PTHR21451:SF0">
    <property type="entry name" value="HISTONE-LYSINE N-METHYLTRANSFERASE, H3 LYSINE-79 SPECIFIC"/>
    <property type="match status" value="1"/>
</dbReference>
<dbReference type="Proteomes" id="UP000825438">
    <property type="component" value="Chromosome II"/>
</dbReference>
<feature type="compositionally biased region" description="Basic residues" evidence="12">
    <location>
        <begin position="605"/>
        <end position="628"/>
    </location>
</feature>